<dbReference type="Pfam" id="PF13454">
    <property type="entry name" value="NAD_binding_9"/>
    <property type="match status" value="1"/>
</dbReference>
<feature type="region of interest" description="Disordered" evidence="1">
    <location>
        <begin position="285"/>
        <end position="304"/>
    </location>
</feature>
<comment type="caution">
    <text evidence="3">The sequence shown here is derived from an EMBL/GenBank/DDBJ whole genome shotgun (WGS) entry which is preliminary data.</text>
</comment>
<evidence type="ECO:0000313" key="4">
    <source>
        <dbReference type="Proteomes" id="UP000053923"/>
    </source>
</evidence>
<evidence type="ECO:0000256" key="1">
    <source>
        <dbReference type="SAM" id="MobiDB-lite"/>
    </source>
</evidence>
<dbReference type="PANTHER" id="PTHR40254:SF1">
    <property type="entry name" value="BLR0577 PROTEIN"/>
    <property type="match status" value="1"/>
</dbReference>
<feature type="domain" description="FAD-dependent urate hydroxylase HpyO/Asp monooxygenase CreE-like FAD/NAD(P)-binding" evidence="2">
    <location>
        <begin position="10"/>
        <end position="193"/>
    </location>
</feature>
<feature type="compositionally biased region" description="Basic residues" evidence="1">
    <location>
        <begin position="291"/>
        <end position="300"/>
    </location>
</feature>
<dbReference type="AlphaFoldDB" id="A0A101JHX3"/>
<dbReference type="SUPFAM" id="SSF51905">
    <property type="entry name" value="FAD/NAD(P)-binding domain"/>
    <property type="match status" value="1"/>
</dbReference>
<accession>A0A101JHX3</accession>
<name>A0A101JHX3_9ACTN</name>
<dbReference type="PANTHER" id="PTHR40254">
    <property type="entry name" value="BLR0577 PROTEIN"/>
    <property type="match status" value="1"/>
</dbReference>
<gene>
    <name evidence="3" type="ORF">ADL12_31895</name>
</gene>
<dbReference type="InterPro" id="IPR052189">
    <property type="entry name" value="L-asp_N-monooxygenase_NS-form"/>
</dbReference>
<evidence type="ECO:0000313" key="3">
    <source>
        <dbReference type="EMBL" id="KUL26766.1"/>
    </source>
</evidence>
<organism evidence="3 4">
    <name type="scientific">Streptomyces regalis</name>
    <dbReference type="NCBI Taxonomy" id="68262"/>
    <lineage>
        <taxon>Bacteria</taxon>
        <taxon>Bacillati</taxon>
        <taxon>Actinomycetota</taxon>
        <taxon>Actinomycetes</taxon>
        <taxon>Kitasatosporales</taxon>
        <taxon>Streptomycetaceae</taxon>
        <taxon>Streptomyces</taxon>
    </lineage>
</organism>
<dbReference type="InterPro" id="IPR036188">
    <property type="entry name" value="FAD/NAD-bd_sf"/>
</dbReference>
<keyword evidence="4" id="KW-1185">Reference proteome</keyword>
<dbReference type="RefSeq" id="WP_062708238.1">
    <property type="nucleotide sequence ID" value="NZ_LLZG01000360.1"/>
</dbReference>
<dbReference type="InterPro" id="IPR038732">
    <property type="entry name" value="HpyO/CreE_NAD-binding"/>
</dbReference>
<evidence type="ECO:0000259" key="2">
    <source>
        <dbReference type="Pfam" id="PF13454"/>
    </source>
</evidence>
<reference evidence="4" key="1">
    <citation type="submission" date="2015-10" db="EMBL/GenBank/DDBJ databases">
        <authorList>
            <person name="Ju K.-S."/>
            <person name="Doroghazi J.R."/>
            <person name="Metcalf W.W."/>
        </authorList>
    </citation>
    <scope>NUCLEOTIDE SEQUENCE [LARGE SCALE GENOMIC DNA]</scope>
    <source>
        <strain evidence="4">NRRL 3151</strain>
    </source>
</reference>
<dbReference type="Proteomes" id="UP000053923">
    <property type="component" value="Unassembled WGS sequence"/>
</dbReference>
<protein>
    <submittedName>
        <fullName evidence="3">FAD-binding protein</fullName>
    </submittedName>
</protein>
<dbReference type="EMBL" id="LLZG01000360">
    <property type="protein sequence ID" value="KUL26766.1"/>
    <property type="molecule type" value="Genomic_DNA"/>
</dbReference>
<sequence>MSERQLEVCVIGAGPRGLSVLERLCVNARERALGTEVVVHLVDPCRPGAGRVWRTDQSHHLLMNTVASQVTLFTDPSVQMAGELAPGPSLYEWARSIVLMGDPAADDGVLDDQVLAEARDLTPDSYPTRAFYGHYLRWVFARVVRTAPAYVTVVVHPLRAVRLQDRPDGLQCVTLANGTRIDGLDAVVMAQGHLPVRADETQERLAGFARRHSLTHVPPGNPADMDLSHLAPGETVALRGLGLTFFDHMALLTAGRGGTFERADDGRLVYRPSGREPVLYAGSRRGVPYHSRGRNQKGAHGRHEPLLLTPGRVAELRAAAERGGLDFVRDLWPLIAKEAETVYYTALLTRRSCVCVGRSFRDDTLAAGWDTPEEAAVLDRYGIAPTERWDWRLLARPYGGQAFPGPGEWRSWLLDALRRDVAESELGNVDGPLKSALDVLRDLRNEVRLVIDHGGLTGHSHREQLDRWYTPLNAFLSIGPPPSRIEEMTALIEAGVLHVLGPGMRVSTDERAGVFVVDSAEVPGSRVEATCLVEARLPEPDLRHTTDPLLRHLADTGQCRPFVVADAEHGDHETGGLSVTRRPYHLVAADGRPHPRRFAYGVPTEAVHWVTAAGVRPGVDSVTLGDSDAIALALLALAAPVPATPAAAALPLAPVPQLRREPDLKALQETE</sequence>
<proteinExistence type="predicted"/>